<proteinExistence type="predicted"/>
<organism evidence="1">
    <name type="scientific">Mimivirus LCMiAC01</name>
    <dbReference type="NCBI Taxonomy" id="2506608"/>
    <lineage>
        <taxon>Viruses</taxon>
        <taxon>Varidnaviria</taxon>
        <taxon>Bamfordvirae</taxon>
        <taxon>Nucleocytoviricota</taxon>
        <taxon>Megaviricetes</taxon>
        <taxon>Imitervirales</taxon>
        <taxon>Mimiviridae</taxon>
        <taxon>Klosneuvirinae</taxon>
    </lineage>
</organism>
<gene>
    <name evidence="1" type="ORF">LCMiAC01_04700</name>
</gene>
<dbReference type="EMBL" id="MK500398">
    <property type="protein sequence ID" value="QBK88788.1"/>
    <property type="molecule type" value="Genomic_DNA"/>
</dbReference>
<accession>A0A481YZZ2</accession>
<name>A0A481YZZ2_9VIRU</name>
<sequence length="186" mass="22659">MNNKKSYYNKLNKYYSEHKNNISKKINLKNDYKYVFTTNNDKHIVKIYNNDKLTMVAEYELAGIYNIYNSVWYWAWNIDNIDRRLTKLSHKIKKFAKYIKNNHDKFRPMERDELYYKTKNGNFYTSFQNIKLLTKLALYLTNSIWIFPVCYGKDNTPMMCNINENKTKKSIKRLEYLLIKKIVKSY</sequence>
<dbReference type="Pfam" id="PF21813">
    <property type="entry name" value="DUF6882"/>
    <property type="match status" value="1"/>
</dbReference>
<evidence type="ECO:0000313" key="1">
    <source>
        <dbReference type="EMBL" id="QBK88788.1"/>
    </source>
</evidence>
<dbReference type="InterPro" id="IPR049249">
    <property type="entry name" value="DUF6882"/>
</dbReference>
<reference evidence="1" key="1">
    <citation type="journal article" date="2019" name="MBio">
        <title>Virus Genomes from Deep Sea Sediments Expand the Ocean Megavirome and Support Independent Origins of Viral Gigantism.</title>
        <authorList>
            <person name="Backstrom D."/>
            <person name="Yutin N."/>
            <person name="Jorgensen S.L."/>
            <person name="Dharamshi J."/>
            <person name="Homa F."/>
            <person name="Zaremba-Niedwiedzka K."/>
            <person name="Spang A."/>
            <person name="Wolf Y.I."/>
            <person name="Koonin E.V."/>
            <person name="Ettema T.J."/>
        </authorList>
    </citation>
    <scope>NUCLEOTIDE SEQUENCE</scope>
</reference>
<protein>
    <submittedName>
        <fullName evidence="1">Uncharacterized protein</fullName>
    </submittedName>
</protein>